<dbReference type="GO" id="GO:0000978">
    <property type="term" value="F:RNA polymerase II cis-regulatory region sequence-specific DNA binding"/>
    <property type="evidence" value="ECO:0007669"/>
    <property type="project" value="TreeGrafter"/>
</dbReference>
<evidence type="ECO:0000256" key="4">
    <source>
        <dbReference type="SAM" id="MobiDB-lite"/>
    </source>
</evidence>
<dbReference type="GO" id="GO:0001228">
    <property type="term" value="F:DNA-binding transcription activator activity, RNA polymerase II-specific"/>
    <property type="evidence" value="ECO:0007669"/>
    <property type="project" value="TreeGrafter"/>
</dbReference>
<sequence>MSLSTLRLGKWVPHRGTILETPLADVPYPAVDITPVEAYGIPGLSKEIYDAMRNFFNELDLYNALDINPWCELQDSEYLGIGTPERQILLHFYEQHTDRKGVFVRDAYVSRIFLAPLNEFEDKQMLAVAGFTNLCLEPLNVEHRRMMNGSWDENCTILPTNVGVALCSASGKKHLSPSLPAALKPKIPRPANEWILYRADNHLPIKKAYPGITNNEISSIIAGMWAAETPERRLKYKIRADLLKEAHKKAYPTYKYAPRKPSEKKRRASKKTLTKPTTNQLSHDIDTTTSSISFPIANNNSIDNSDLNTFGLNIHINHSNITEQQFQSENSRLTYNDQSIGINFTSIESWQMVQQQDLYNFFSPRQITLGATESDNIQICQGSSSDMCWKQTDI</sequence>
<evidence type="ECO:0000313" key="6">
    <source>
        <dbReference type="EMBL" id="AHA49904.1"/>
    </source>
</evidence>
<evidence type="ECO:0000313" key="7">
    <source>
        <dbReference type="EMBL" id="AHA49906.1"/>
    </source>
</evidence>
<feature type="DNA-binding region" description="HMG box" evidence="3">
    <location>
        <begin position="187"/>
        <end position="255"/>
    </location>
</feature>
<evidence type="ECO:0000259" key="5">
    <source>
        <dbReference type="PROSITE" id="PS50118"/>
    </source>
</evidence>
<reference evidence="7" key="1">
    <citation type="submission" date="2013-04" db="EMBL/GenBank/DDBJ databases">
        <title>Charecterization of inversion positive mating type allele in Sclerotinia minor.</title>
        <authorList>
            <person name="Chitrampalam P."/>
            <person name="Pryor B.M."/>
        </authorList>
    </citation>
    <scope>NUCLEOTIDE SEQUENCE</scope>
</reference>
<dbReference type="AlphaFoldDB" id="A0A0A0P8A1"/>
<protein>
    <submittedName>
        <fullName evidence="7">MAT1-2-1</fullName>
    </submittedName>
</protein>
<dbReference type="InterPro" id="IPR036910">
    <property type="entry name" value="HMG_box_dom_sf"/>
</dbReference>
<dbReference type="GO" id="GO:0030154">
    <property type="term" value="P:cell differentiation"/>
    <property type="evidence" value="ECO:0007669"/>
    <property type="project" value="TreeGrafter"/>
</dbReference>
<dbReference type="GO" id="GO:0005634">
    <property type="term" value="C:nucleus"/>
    <property type="evidence" value="ECO:0007669"/>
    <property type="project" value="UniProtKB-UniRule"/>
</dbReference>
<dbReference type="PROSITE" id="PS50118">
    <property type="entry name" value="HMG_BOX_2"/>
    <property type="match status" value="1"/>
</dbReference>
<accession>A0A0A0P8A1</accession>
<dbReference type="EMBL" id="KC894719">
    <property type="protein sequence ID" value="AHA49906.1"/>
    <property type="molecule type" value="Genomic_DNA"/>
</dbReference>
<organism evidence="7">
    <name type="scientific">Sclerotinia minor</name>
    <dbReference type="NCBI Taxonomy" id="38451"/>
    <lineage>
        <taxon>Eukaryota</taxon>
        <taxon>Fungi</taxon>
        <taxon>Dikarya</taxon>
        <taxon>Ascomycota</taxon>
        <taxon>Pezizomycotina</taxon>
        <taxon>Leotiomycetes</taxon>
        <taxon>Helotiales</taxon>
        <taxon>Sclerotiniaceae</taxon>
        <taxon>Sclerotinia</taxon>
    </lineage>
</organism>
<dbReference type="InterPro" id="IPR009071">
    <property type="entry name" value="HMG_box_dom"/>
</dbReference>
<dbReference type="PANTHER" id="PTHR10270:SF161">
    <property type="entry name" value="SEX-DETERMINING REGION Y PROTEIN"/>
    <property type="match status" value="1"/>
</dbReference>
<evidence type="ECO:0000256" key="1">
    <source>
        <dbReference type="ARBA" id="ARBA00023125"/>
    </source>
</evidence>
<keyword evidence="1 3" id="KW-0238">DNA-binding</keyword>
<reference evidence="6" key="2">
    <citation type="submission" date="2013-04" db="EMBL/GenBank/DDBJ databases">
        <title>Charecterization of mating type alleles differentiated by natural inversion in Sclerotinia minor.</title>
        <authorList>
            <person name="Chitrampalam P."/>
            <person name="Pryor B.M."/>
        </authorList>
    </citation>
    <scope>NUCLEOTIDE SEQUENCE</scope>
</reference>
<dbReference type="PANTHER" id="PTHR10270">
    <property type="entry name" value="SOX TRANSCRIPTION FACTOR"/>
    <property type="match status" value="1"/>
</dbReference>
<dbReference type="InterPro" id="IPR050140">
    <property type="entry name" value="SRY-related_HMG-box_TF-like"/>
</dbReference>
<evidence type="ECO:0000256" key="3">
    <source>
        <dbReference type="PROSITE-ProRule" id="PRU00267"/>
    </source>
</evidence>
<dbReference type="EMBL" id="KC894718">
    <property type="protein sequence ID" value="AHA49904.1"/>
    <property type="molecule type" value="Genomic_DNA"/>
</dbReference>
<dbReference type="SUPFAM" id="SSF47095">
    <property type="entry name" value="HMG-box"/>
    <property type="match status" value="1"/>
</dbReference>
<feature type="compositionally biased region" description="Basic residues" evidence="4">
    <location>
        <begin position="262"/>
        <end position="273"/>
    </location>
</feature>
<dbReference type="GO" id="GO:0000122">
    <property type="term" value="P:negative regulation of transcription by RNA polymerase II"/>
    <property type="evidence" value="ECO:0007669"/>
    <property type="project" value="TreeGrafter"/>
</dbReference>
<dbReference type="Gene3D" id="1.10.30.10">
    <property type="entry name" value="High mobility group box domain"/>
    <property type="match status" value="1"/>
</dbReference>
<dbReference type="Pfam" id="PF00505">
    <property type="entry name" value="HMG_box"/>
    <property type="match status" value="1"/>
</dbReference>
<keyword evidence="3" id="KW-0539">Nucleus</keyword>
<keyword evidence="2" id="KW-0804">Transcription</keyword>
<gene>
    <name evidence="7" type="primary">MAT1-2-1</name>
</gene>
<name>A0A0A0P8A1_9HELO</name>
<dbReference type="CDD" id="cd01389">
    <property type="entry name" value="HMG-box_ROX1-like"/>
    <property type="match status" value="1"/>
</dbReference>
<feature type="region of interest" description="Disordered" evidence="4">
    <location>
        <begin position="253"/>
        <end position="285"/>
    </location>
</feature>
<proteinExistence type="predicted"/>
<feature type="domain" description="HMG box" evidence="5">
    <location>
        <begin position="187"/>
        <end position="255"/>
    </location>
</feature>
<dbReference type="SMART" id="SM00398">
    <property type="entry name" value="HMG"/>
    <property type="match status" value="1"/>
</dbReference>
<evidence type="ECO:0000256" key="2">
    <source>
        <dbReference type="ARBA" id="ARBA00023163"/>
    </source>
</evidence>